<dbReference type="EMBL" id="AWUE01022633">
    <property type="protein sequence ID" value="OMO57141.1"/>
    <property type="molecule type" value="Genomic_DNA"/>
</dbReference>
<dbReference type="Proteomes" id="UP000187203">
    <property type="component" value="Unassembled WGS sequence"/>
</dbReference>
<reference evidence="2" key="1">
    <citation type="submission" date="2013-09" db="EMBL/GenBank/DDBJ databases">
        <title>Corchorus olitorius genome sequencing.</title>
        <authorList>
            <person name="Alam M."/>
            <person name="Haque M.S."/>
            <person name="Islam M.S."/>
            <person name="Emdad E.M."/>
            <person name="Islam M.M."/>
            <person name="Ahmed B."/>
            <person name="Halim A."/>
            <person name="Hossen Q.M.M."/>
            <person name="Hossain M.Z."/>
            <person name="Ahmed R."/>
            <person name="Khan M.M."/>
            <person name="Islam R."/>
            <person name="Rashid M.M."/>
            <person name="Khan S.A."/>
            <person name="Rahman M.S."/>
            <person name="Alam M."/>
            <person name="Yahiya A.S."/>
            <person name="Khan M.S."/>
            <person name="Azam M.S."/>
            <person name="Haque T."/>
            <person name="Lashkar M.Z.H."/>
            <person name="Akhand A.I."/>
            <person name="Morshed G."/>
            <person name="Roy S."/>
            <person name="Uddin K.S."/>
            <person name="Rabeya T."/>
            <person name="Hossain A.S."/>
            <person name="Chowdhury A."/>
            <person name="Snigdha A.R."/>
            <person name="Mortoza M.S."/>
            <person name="Matin S.A."/>
            <person name="Hoque S.M.E."/>
            <person name="Islam M.K."/>
            <person name="Roy D.K."/>
            <person name="Haider R."/>
            <person name="Moosa M.M."/>
            <person name="Elias S.M."/>
            <person name="Hasan A.M."/>
            <person name="Jahan S."/>
            <person name="Shafiuddin M."/>
            <person name="Mahmood N."/>
            <person name="Shommy N.S."/>
        </authorList>
    </citation>
    <scope>NUCLEOTIDE SEQUENCE [LARGE SCALE GENOMIC DNA]</scope>
    <source>
        <strain evidence="2">cv. O-4</strain>
    </source>
</reference>
<sequence length="47" mass="5585">MEKDRRTRKRTWMISSREISRNCYSKTSGGASLRCWDFGSEGGRRRE</sequence>
<organism evidence="1 2">
    <name type="scientific">Corchorus olitorius</name>
    <dbReference type="NCBI Taxonomy" id="93759"/>
    <lineage>
        <taxon>Eukaryota</taxon>
        <taxon>Viridiplantae</taxon>
        <taxon>Streptophyta</taxon>
        <taxon>Embryophyta</taxon>
        <taxon>Tracheophyta</taxon>
        <taxon>Spermatophyta</taxon>
        <taxon>Magnoliopsida</taxon>
        <taxon>eudicotyledons</taxon>
        <taxon>Gunneridae</taxon>
        <taxon>Pentapetalae</taxon>
        <taxon>rosids</taxon>
        <taxon>malvids</taxon>
        <taxon>Malvales</taxon>
        <taxon>Malvaceae</taxon>
        <taxon>Grewioideae</taxon>
        <taxon>Apeibeae</taxon>
        <taxon>Corchorus</taxon>
    </lineage>
</organism>
<protein>
    <submittedName>
        <fullName evidence="1">Uncharacterized protein</fullName>
    </submittedName>
</protein>
<evidence type="ECO:0000313" key="2">
    <source>
        <dbReference type="Proteomes" id="UP000187203"/>
    </source>
</evidence>
<dbReference type="AlphaFoldDB" id="A0A1R3GGF6"/>
<gene>
    <name evidence="1" type="ORF">COLO4_35501</name>
</gene>
<evidence type="ECO:0000313" key="1">
    <source>
        <dbReference type="EMBL" id="OMO57141.1"/>
    </source>
</evidence>
<accession>A0A1R3GGF6</accession>
<proteinExistence type="predicted"/>
<keyword evidence="2" id="KW-1185">Reference proteome</keyword>
<name>A0A1R3GGF6_9ROSI</name>
<comment type="caution">
    <text evidence="1">The sequence shown here is derived from an EMBL/GenBank/DDBJ whole genome shotgun (WGS) entry which is preliminary data.</text>
</comment>